<reference evidence="1 2" key="1">
    <citation type="submission" date="2021-08" db="EMBL/GenBank/DDBJ databases">
        <title>Draft Genome Sequence of Phanerochaete sordida strain YK-624.</title>
        <authorList>
            <person name="Mori T."/>
            <person name="Dohra H."/>
            <person name="Suzuki T."/>
            <person name="Kawagishi H."/>
            <person name="Hirai H."/>
        </authorList>
    </citation>
    <scope>NUCLEOTIDE SEQUENCE [LARGE SCALE GENOMIC DNA]</scope>
    <source>
        <strain evidence="1 2">YK-624</strain>
    </source>
</reference>
<organism evidence="1 2">
    <name type="scientific">Phanerochaete sordida</name>
    <dbReference type="NCBI Taxonomy" id="48140"/>
    <lineage>
        <taxon>Eukaryota</taxon>
        <taxon>Fungi</taxon>
        <taxon>Dikarya</taxon>
        <taxon>Basidiomycota</taxon>
        <taxon>Agaricomycotina</taxon>
        <taxon>Agaricomycetes</taxon>
        <taxon>Polyporales</taxon>
        <taxon>Phanerochaetaceae</taxon>
        <taxon>Phanerochaete</taxon>
    </lineage>
</organism>
<dbReference type="OrthoDB" id="2803957at2759"/>
<proteinExistence type="predicted"/>
<evidence type="ECO:0000313" key="1">
    <source>
        <dbReference type="EMBL" id="GJE96331.1"/>
    </source>
</evidence>
<name>A0A9P3GKA0_9APHY</name>
<evidence type="ECO:0000313" key="2">
    <source>
        <dbReference type="Proteomes" id="UP000703269"/>
    </source>
</evidence>
<dbReference type="InterPro" id="IPR046521">
    <property type="entry name" value="DUF6698"/>
</dbReference>
<comment type="caution">
    <text evidence="1">The sequence shown here is derived from an EMBL/GenBank/DDBJ whole genome shotgun (WGS) entry which is preliminary data.</text>
</comment>
<dbReference type="AlphaFoldDB" id="A0A9P3GKA0"/>
<gene>
    <name evidence="1" type="ORF">PsYK624_125250</name>
</gene>
<protein>
    <submittedName>
        <fullName evidence="1">Uncharacterized protein</fullName>
    </submittedName>
</protein>
<dbReference type="EMBL" id="BPQB01000058">
    <property type="protein sequence ID" value="GJE96331.1"/>
    <property type="molecule type" value="Genomic_DNA"/>
</dbReference>
<accession>A0A9P3GKA0</accession>
<sequence length="220" mass="24553">MPPRWCLVVDVDTQATLRVNRLAEFDADPAAFMIAYENGKIELTADDLPVLLWDLDGLDLGNLEEGLMRGPLLLKAARAVYTGGLSAKNPLPGAEGGRRAPLITVYRAKLPVQKFTPEMAAYMAVLVRFSLSSQSCWTGREGSFCYETFYKNIVDLFQDPEKAWAKAALQWYQLWIYNRHNSPTFAPISNLHPAPPKEGSARALLLEHLSEQPSGQDEEE</sequence>
<dbReference type="Proteomes" id="UP000703269">
    <property type="component" value="Unassembled WGS sequence"/>
</dbReference>
<keyword evidence="2" id="KW-1185">Reference proteome</keyword>
<dbReference type="Pfam" id="PF20414">
    <property type="entry name" value="DUF6698"/>
    <property type="match status" value="1"/>
</dbReference>